<organism evidence="1">
    <name type="scientific">Clostridium paraputrificum</name>
    <dbReference type="NCBI Taxonomy" id="29363"/>
    <lineage>
        <taxon>Bacteria</taxon>
        <taxon>Bacillati</taxon>
        <taxon>Bacillota</taxon>
        <taxon>Clostridia</taxon>
        <taxon>Eubacteriales</taxon>
        <taxon>Clostridiaceae</taxon>
        <taxon>Clostridium</taxon>
    </lineage>
</organism>
<accession>A0A6N3BN05</accession>
<dbReference type="RefSeq" id="WP_156560456.1">
    <property type="nucleotide sequence ID" value="NZ_CACRTV010000036.1"/>
</dbReference>
<dbReference type="EMBL" id="CACRTV010000036">
    <property type="protein sequence ID" value="VYU05555.1"/>
    <property type="molecule type" value="Genomic_DNA"/>
</dbReference>
<gene>
    <name evidence="1" type="ORF">CPLFYP93_01275</name>
</gene>
<protein>
    <submittedName>
        <fullName evidence="1">Uncharacterized protein</fullName>
    </submittedName>
</protein>
<evidence type="ECO:0000313" key="1">
    <source>
        <dbReference type="EMBL" id="VYU05555.1"/>
    </source>
</evidence>
<sequence>MVSIEYIVEYGKCYVFPKNKMIIVSKSYERSLCKKDIINEIYDDMDESILQEDLTYIKAVEYALDECFENKFELIIGIKDKESNTYNMKLQEEYINKNFLYRNYMKNGYTFKSIDCAKSYVNKCKEKNEFVKFDKITLKIIITTSFGDRLAEFVQAIGNTSSLEGNENKKKDAFKSEIIQSSFANIKYSSIDFKSLMEKLMEWESCNFQWNGYFGEIIKLFNQTGFRLEEDKETYKLKDYIAAFLHGKNFLFIPCMKKHKNDLYLDLNNNRYIYNNESKGFHRVLSKKSSFLFESLKINSKEIIFYEDLEIGYLFYYIEEKVYIALGRYDSLSKRVTVIDINDKVLNVFSEFINNFIELEEDKLKL</sequence>
<name>A0A6N3BN05_9CLOT</name>
<proteinExistence type="predicted"/>
<reference evidence="1" key="1">
    <citation type="submission" date="2019-11" db="EMBL/GenBank/DDBJ databases">
        <authorList>
            <person name="Feng L."/>
        </authorList>
    </citation>
    <scope>NUCLEOTIDE SEQUENCE</scope>
    <source>
        <strain evidence="1">CParaputrificumLFYP93</strain>
    </source>
</reference>
<dbReference type="AlphaFoldDB" id="A0A6N3BN05"/>